<sequence length="65" mass="6953">MRVASRLSNTHTVISLKSYRGVVKCQSCLVPQCFEGAASVAARRSARCGHSRPSGSTVPSKCSRE</sequence>
<evidence type="ECO:0000313" key="2">
    <source>
        <dbReference type="Proteomes" id="UP000324222"/>
    </source>
</evidence>
<dbReference type="Proteomes" id="UP000324222">
    <property type="component" value="Unassembled WGS sequence"/>
</dbReference>
<reference evidence="1 2" key="1">
    <citation type="submission" date="2019-05" db="EMBL/GenBank/DDBJ databases">
        <title>Another draft genome of Portunus trituberculatus and its Hox gene families provides insights of decapod evolution.</title>
        <authorList>
            <person name="Jeong J.-H."/>
            <person name="Song I."/>
            <person name="Kim S."/>
            <person name="Choi T."/>
            <person name="Kim D."/>
            <person name="Ryu S."/>
            <person name="Kim W."/>
        </authorList>
    </citation>
    <scope>NUCLEOTIDE SEQUENCE [LARGE SCALE GENOMIC DNA]</scope>
    <source>
        <tissue evidence="1">Muscle</tissue>
    </source>
</reference>
<dbReference type="AlphaFoldDB" id="A0A5B7EA37"/>
<name>A0A5B7EA37_PORTR</name>
<dbReference type="EMBL" id="VSRR010002135">
    <property type="protein sequence ID" value="MPC29783.1"/>
    <property type="molecule type" value="Genomic_DNA"/>
</dbReference>
<gene>
    <name evidence="1" type="ORF">E2C01_023032</name>
</gene>
<evidence type="ECO:0000313" key="1">
    <source>
        <dbReference type="EMBL" id="MPC29783.1"/>
    </source>
</evidence>
<proteinExistence type="predicted"/>
<keyword evidence="2" id="KW-1185">Reference proteome</keyword>
<comment type="caution">
    <text evidence="1">The sequence shown here is derived from an EMBL/GenBank/DDBJ whole genome shotgun (WGS) entry which is preliminary data.</text>
</comment>
<protein>
    <submittedName>
        <fullName evidence="1">Uncharacterized protein</fullName>
    </submittedName>
</protein>
<organism evidence="1 2">
    <name type="scientific">Portunus trituberculatus</name>
    <name type="common">Swimming crab</name>
    <name type="synonym">Neptunus trituberculatus</name>
    <dbReference type="NCBI Taxonomy" id="210409"/>
    <lineage>
        <taxon>Eukaryota</taxon>
        <taxon>Metazoa</taxon>
        <taxon>Ecdysozoa</taxon>
        <taxon>Arthropoda</taxon>
        <taxon>Crustacea</taxon>
        <taxon>Multicrustacea</taxon>
        <taxon>Malacostraca</taxon>
        <taxon>Eumalacostraca</taxon>
        <taxon>Eucarida</taxon>
        <taxon>Decapoda</taxon>
        <taxon>Pleocyemata</taxon>
        <taxon>Brachyura</taxon>
        <taxon>Eubrachyura</taxon>
        <taxon>Portunoidea</taxon>
        <taxon>Portunidae</taxon>
        <taxon>Portuninae</taxon>
        <taxon>Portunus</taxon>
    </lineage>
</organism>
<accession>A0A5B7EA37</accession>